<organism evidence="1">
    <name type="scientific">Cryptomonas curvata</name>
    <dbReference type="NCBI Taxonomy" id="233186"/>
    <lineage>
        <taxon>Eukaryota</taxon>
        <taxon>Cryptophyceae</taxon>
        <taxon>Cryptomonadales</taxon>
        <taxon>Cryptomonadaceae</taxon>
        <taxon>Cryptomonas</taxon>
    </lineage>
</organism>
<gene>
    <name evidence="1" type="ORF">CCUR1050_LOCUS12794</name>
</gene>
<protein>
    <submittedName>
        <fullName evidence="1">Uncharacterized protein</fullName>
    </submittedName>
</protein>
<evidence type="ECO:0000313" key="1">
    <source>
        <dbReference type="EMBL" id="CAD8635113.1"/>
    </source>
</evidence>
<dbReference type="AlphaFoldDB" id="A0A7S0QK88"/>
<name>A0A7S0QK88_9CRYP</name>
<dbReference type="EMBL" id="HBEZ01023099">
    <property type="protein sequence ID" value="CAD8635113.1"/>
    <property type="molecule type" value="Transcribed_RNA"/>
</dbReference>
<reference evidence="1" key="1">
    <citation type="submission" date="2021-01" db="EMBL/GenBank/DDBJ databases">
        <authorList>
            <person name="Corre E."/>
            <person name="Pelletier E."/>
            <person name="Niang G."/>
            <person name="Scheremetjew M."/>
            <person name="Finn R."/>
            <person name="Kale V."/>
            <person name="Holt S."/>
            <person name="Cochrane G."/>
            <person name="Meng A."/>
            <person name="Brown T."/>
            <person name="Cohen L."/>
        </authorList>
    </citation>
    <scope>NUCLEOTIDE SEQUENCE</scope>
    <source>
        <strain evidence="1">CCAP979/52</strain>
    </source>
</reference>
<proteinExistence type="predicted"/>
<sequence length="123" mass="13194">MNSSVSTHDYSIWMPLATGRFLVEVIPSSNHWLGQEAVCADGIDWIRGTDGNLASIRTQDHGILSCAIQRYAVVCAGAQQGRGSAQPSLLGGWRNLGNPFSALGESAAPVSSDHATTYRSRQY</sequence>
<accession>A0A7S0QK88</accession>